<accession>A0ABU4VHQ4</accession>
<dbReference type="Proteomes" id="UP001277761">
    <property type="component" value="Unassembled WGS sequence"/>
</dbReference>
<dbReference type="Pfam" id="PF14399">
    <property type="entry name" value="BtrH_N"/>
    <property type="match status" value="1"/>
</dbReference>
<dbReference type="Pfam" id="PF16169">
    <property type="entry name" value="DUF4872"/>
    <property type="match status" value="1"/>
</dbReference>
<feature type="domain" description="Butirosin biosynthesis protein H N-terminal" evidence="1">
    <location>
        <begin position="20"/>
        <end position="153"/>
    </location>
</feature>
<dbReference type="RefSeq" id="WP_319952823.1">
    <property type="nucleotide sequence ID" value="NZ_JAXAVX010000001.1"/>
</dbReference>
<sequence>MSIPAAPSIPQSFPHRRAGHCASGALRDLLEYHGLDYGTGPLSESLVFGLSGGYGFFYGDQLPGVPFYLVGRVGSLEHDIAAHLGGTVHVQSTDDPDRGWQAIKDAIDQGDPPLVWADIAHLEYLRVRMVNTRHAIVICAYDDDQQIAWVADNDRDELQPCSYASLRRALNSTGFPSPNRCTRFRYDWPAALPDLHDAVRAAAATTSRNMREKPDAVGGLHGSAGLAGVTHFASAFPAWPDMFKDTLPQVLGLLAVLIIKAGTGGAMFRSLQAEYLQAAADTLRDRAVAEAATVATALSEQWEALAASAASHDLNAARENVKRIDHLEYAALEALEALL</sequence>
<evidence type="ECO:0000259" key="1">
    <source>
        <dbReference type="Pfam" id="PF14399"/>
    </source>
</evidence>
<evidence type="ECO:0000313" key="3">
    <source>
        <dbReference type="EMBL" id="MDX8150679.1"/>
    </source>
</evidence>
<dbReference type="InterPro" id="IPR026935">
    <property type="entry name" value="BtrH_N"/>
</dbReference>
<dbReference type="InterPro" id="IPR032369">
    <property type="entry name" value="DUF4872"/>
</dbReference>
<reference evidence="3 4" key="1">
    <citation type="submission" date="2023-11" db="EMBL/GenBank/DDBJ databases">
        <authorList>
            <person name="Xu M."/>
            <person name="Jiang T."/>
        </authorList>
    </citation>
    <scope>NUCLEOTIDE SEQUENCE [LARGE SCALE GENOMIC DNA]</scope>
    <source>
        <strain evidence="3 4">SD</strain>
    </source>
</reference>
<organism evidence="3 4">
    <name type="scientific">Patulibacter brassicae</name>
    <dbReference type="NCBI Taxonomy" id="1705717"/>
    <lineage>
        <taxon>Bacteria</taxon>
        <taxon>Bacillati</taxon>
        <taxon>Actinomycetota</taxon>
        <taxon>Thermoleophilia</taxon>
        <taxon>Solirubrobacterales</taxon>
        <taxon>Patulibacteraceae</taxon>
        <taxon>Patulibacter</taxon>
    </lineage>
</organism>
<proteinExistence type="predicted"/>
<evidence type="ECO:0000313" key="4">
    <source>
        <dbReference type="Proteomes" id="UP001277761"/>
    </source>
</evidence>
<keyword evidence="4" id="KW-1185">Reference proteome</keyword>
<gene>
    <name evidence="3" type="ORF">SK069_03660</name>
</gene>
<feature type="domain" description="DUF4872" evidence="2">
    <location>
        <begin position="165"/>
        <end position="331"/>
    </location>
</feature>
<evidence type="ECO:0000259" key="2">
    <source>
        <dbReference type="Pfam" id="PF16169"/>
    </source>
</evidence>
<name>A0ABU4VHQ4_9ACTN</name>
<comment type="caution">
    <text evidence="3">The sequence shown here is derived from an EMBL/GenBank/DDBJ whole genome shotgun (WGS) entry which is preliminary data.</text>
</comment>
<protein>
    <submittedName>
        <fullName evidence="3">BtrH N-terminal domain-containing protein</fullName>
    </submittedName>
</protein>
<dbReference type="EMBL" id="JAXAVX010000001">
    <property type="protein sequence ID" value="MDX8150679.1"/>
    <property type="molecule type" value="Genomic_DNA"/>
</dbReference>